<feature type="compositionally biased region" description="Low complexity" evidence="1">
    <location>
        <begin position="67"/>
        <end position="80"/>
    </location>
</feature>
<gene>
    <name evidence="3" type="ORF">FEQUK3_LOCUS2333</name>
</gene>
<reference evidence="3" key="1">
    <citation type="submission" date="2021-05" db="EMBL/GenBank/DDBJ databases">
        <authorList>
            <person name="Khan N."/>
        </authorList>
    </citation>
    <scope>NUCLEOTIDE SEQUENCE</scope>
</reference>
<protein>
    <submittedName>
        <fullName evidence="3">Uncharacterized protein</fullName>
    </submittedName>
</protein>
<keyword evidence="2" id="KW-1133">Transmembrane helix</keyword>
<dbReference type="Proteomes" id="UP000693738">
    <property type="component" value="Unassembled WGS sequence"/>
</dbReference>
<feature type="compositionally biased region" description="Polar residues" evidence="1">
    <location>
        <begin position="81"/>
        <end position="92"/>
    </location>
</feature>
<evidence type="ECO:0000256" key="2">
    <source>
        <dbReference type="SAM" id="Phobius"/>
    </source>
</evidence>
<evidence type="ECO:0000313" key="4">
    <source>
        <dbReference type="Proteomes" id="UP000693738"/>
    </source>
</evidence>
<sequence length="412" mass="43353">MSATYYATSVTVWEGQTLIVVTGNGNGIATSTVGPERNTQVWPVYASSANAEDSVPEPSPPAASDLSSTIASGSTTATDSPPTGVSTGETQITSIETDSTSSSSVKPSTEAPEPSPPGRGIQGGAVAGVAIGCLIAGLALGLVVAFILFRRRRRNSSNSPDFITVEPHYAEPKHGPQVSVTPSGQDAELSQFLLDATPDKEIQAELSSLSELIYQHIETYYHGPQVQATSAEVAQSLVNIGYSPELSGIQPEAVAAICLDSKTSQVGLRHVLSHVIFRGLDFNSGDNLSMLPLAVAAMARENHSKSTDSPAIALARSRWRSLSALLLHPNPGERTPLPVSTDEAPSKAFSLANRLNTFLQIFVAQDHASRQDQTSHLQAVILECTKLGHVLLSQPGDWGSAKEVAAPETMPL</sequence>
<dbReference type="PANTHER" id="PTHR16861">
    <property type="entry name" value="GLYCOPROTEIN 38"/>
    <property type="match status" value="1"/>
</dbReference>
<feature type="compositionally biased region" description="Low complexity" evidence="1">
    <location>
        <begin position="93"/>
        <end position="109"/>
    </location>
</feature>
<feature type="region of interest" description="Disordered" evidence="1">
    <location>
        <begin position="49"/>
        <end position="120"/>
    </location>
</feature>
<organism evidence="3 4">
    <name type="scientific">Fusarium equiseti</name>
    <name type="common">Fusarium scirpi</name>
    <dbReference type="NCBI Taxonomy" id="61235"/>
    <lineage>
        <taxon>Eukaryota</taxon>
        <taxon>Fungi</taxon>
        <taxon>Dikarya</taxon>
        <taxon>Ascomycota</taxon>
        <taxon>Pezizomycotina</taxon>
        <taxon>Sordariomycetes</taxon>
        <taxon>Hypocreomycetidae</taxon>
        <taxon>Hypocreales</taxon>
        <taxon>Nectriaceae</taxon>
        <taxon>Fusarium</taxon>
        <taxon>Fusarium incarnatum-equiseti species complex</taxon>
    </lineage>
</organism>
<keyword evidence="2" id="KW-0472">Membrane</keyword>
<dbReference type="EMBL" id="CAJSTJ010000110">
    <property type="protein sequence ID" value="CAG7556630.1"/>
    <property type="molecule type" value="Genomic_DNA"/>
</dbReference>
<comment type="caution">
    <text evidence="3">The sequence shown here is derived from an EMBL/GenBank/DDBJ whole genome shotgun (WGS) entry which is preliminary data.</text>
</comment>
<feature type="transmembrane region" description="Helical" evidence="2">
    <location>
        <begin position="125"/>
        <end position="149"/>
    </location>
</feature>
<accession>A0A8J2IJV6</accession>
<proteinExistence type="predicted"/>
<evidence type="ECO:0000256" key="1">
    <source>
        <dbReference type="SAM" id="MobiDB-lite"/>
    </source>
</evidence>
<name>A0A8J2IJV6_FUSEQ</name>
<dbReference type="PANTHER" id="PTHR16861:SF4">
    <property type="entry name" value="SH3 DOMAIN PROTEIN (AFU_ORTHOLOGUE AFUA_1G13610)"/>
    <property type="match status" value="1"/>
</dbReference>
<keyword evidence="2" id="KW-0812">Transmembrane</keyword>
<dbReference type="AlphaFoldDB" id="A0A8J2IJV6"/>
<evidence type="ECO:0000313" key="3">
    <source>
        <dbReference type="EMBL" id="CAG7556630.1"/>
    </source>
</evidence>